<protein>
    <submittedName>
        <fullName evidence="1">Uncharacterized protein</fullName>
    </submittedName>
</protein>
<proteinExistence type="predicted"/>
<dbReference type="RefSeq" id="YP_002790758.1">
    <property type="nucleotide sequence ID" value="NC_012530.1"/>
</dbReference>
<dbReference type="KEGG" id="vg:7750934"/>
<dbReference type="Proteomes" id="UP000001878">
    <property type="component" value="Segment"/>
</dbReference>
<sequence>MKPKIVYKQKIYNFLMYDGSEAMDKRFKLNNYDPKKEPYEKWEANCEAFQDVNAYLAGPRPKGPDYIKVGDWIVFGKEFERGKEKDVNFFIINSPSHEEFKVLDDLS</sequence>
<keyword evidence="2" id="KW-1185">Reference proteome</keyword>
<organism evidence="1 2">
    <name type="scientific">Lactobacillus phage Lb338-1</name>
    <dbReference type="NCBI Taxonomy" id="2892342"/>
    <lineage>
        <taxon>Viruses</taxon>
        <taxon>Duplodnaviria</taxon>
        <taxon>Heunggongvirae</taxon>
        <taxon>Uroviricota</taxon>
        <taxon>Caudoviricetes</taxon>
        <taxon>Herelleviridae</taxon>
        <taxon>Mooreparkvirus</taxon>
        <taxon>Mooreparkvirus Lb3381</taxon>
    </lineage>
</organism>
<name>C1KFI9_9CAUD</name>
<evidence type="ECO:0000313" key="1">
    <source>
        <dbReference type="EMBL" id="ACO37000.1"/>
    </source>
</evidence>
<accession>C1KFI9</accession>
<gene>
    <name evidence="1" type="ORF">lb338_phage_79</name>
</gene>
<reference evidence="1 2" key="1">
    <citation type="journal article" date="2009" name="Gene">
        <title>Genome of a virulent bacteriophage Lb338-1 that lyses the probiotic Lactobacillus paracasei cheese strain.</title>
        <authorList>
            <person name="Alemayehu D."/>
            <person name="Ross R.P."/>
            <person name="O'Sullivan O."/>
            <person name="Coffey A."/>
            <person name="Stanton C."/>
            <person name="Fitzgerald G.F."/>
            <person name="McAuliffe O."/>
        </authorList>
    </citation>
    <scope>NUCLEOTIDE SEQUENCE [LARGE SCALE GENOMIC DNA]</scope>
    <source>
        <strain evidence="1">Lb338-1</strain>
    </source>
</reference>
<dbReference type="GeneID" id="7750934"/>
<dbReference type="EMBL" id="FJ822135">
    <property type="protein sequence ID" value="ACO37000.1"/>
    <property type="molecule type" value="Genomic_DNA"/>
</dbReference>
<evidence type="ECO:0000313" key="2">
    <source>
        <dbReference type="Proteomes" id="UP000001878"/>
    </source>
</evidence>